<dbReference type="GO" id="GO:0020037">
    <property type="term" value="F:heme binding"/>
    <property type="evidence" value="ECO:0007669"/>
    <property type="project" value="InterPro"/>
</dbReference>
<dbReference type="InterPro" id="IPR051395">
    <property type="entry name" value="Cytochrome_c_Peroxidase/MauG"/>
</dbReference>
<reference evidence="1" key="1">
    <citation type="submission" date="2016-10" db="EMBL/GenBank/DDBJ databases">
        <authorList>
            <person name="de Groot N.N."/>
        </authorList>
    </citation>
    <scope>NUCLEOTIDE SEQUENCE</scope>
</reference>
<dbReference type="InterPro" id="IPR036909">
    <property type="entry name" value="Cyt_c-like_dom_sf"/>
</dbReference>
<dbReference type="AlphaFoldDB" id="A0A1W1E214"/>
<dbReference type="InterPro" id="IPR010538">
    <property type="entry name" value="DHOR"/>
</dbReference>
<dbReference type="PANTHER" id="PTHR30600:SF4">
    <property type="entry name" value="CYTOCHROME C DOMAIN-CONTAINING PROTEIN"/>
    <property type="match status" value="1"/>
</dbReference>
<sequence length="300" mass="33220">MSFPASTTARDGLGALFNQNACVNCHPKGGRSNKFVVKLDNPNTIYGTQINTQSSGKVPIEARVNISHKTQTVRYANGDEVVLKKPVVTLSHLNYGKVNSPLSIHIAPSLHGLGWLESIPNKPLNRFNLTASEPSVLAQSANAAHNDMGLTNPLYPHENCTQQQVQCNNAPHSDDLDLPAPRLAAIAYFVKSLDKVSAVPPIKLFTKIGCSQCHTPSYNLGNRVIYPYSDLLTHTVGERNFRTAPLWNGKKAPNFWHDGRAKTVEEAILWHSGQAQTAKMHFMNLNKKDRVKFIHFIQRL</sequence>
<dbReference type="Pfam" id="PF06537">
    <property type="entry name" value="DHOR"/>
    <property type="match status" value="1"/>
</dbReference>
<organism evidence="1">
    <name type="scientific">hydrothermal vent metagenome</name>
    <dbReference type="NCBI Taxonomy" id="652676"/>
    <lineage>
        <taxon>unclassified sequences</taxon>
        <taxon>metagenomes</taxon>
        <taxon>ecological metagenomes</taxon>
    </lineage>
</organism>
<dbReference type="Gene3D" id="1.10.760.10">
    <property type="entry name" value="Cytochrome c-like domain"/>
    <property type="match status" value="1"/>
</dbReference>
<proteinExistence type="predicted"/>
<protein>
    <submittedName>
        <fullName evidence="1">Probable thiol oxidoreductase with 2 cytochrome c heme-binding sites</fullName>
    </submittedName>
</protein>
<evidence type="ECO:0000313" key="1">
    <source>
        <dbReference type="EMBL" id="SFV88010.1"/>
    </source>
</evidence>
<dbReference type="GO" id="GO:0004130">
    <property type="term" value="F:cytochrome-c peroxidase activity"/>
    <property type="evidence" value="ECO:0007669"/>
    <property type="project" value="TreeGrafter"/>
</dbReference>
<dbReference type="GO" id="GO:0009055">
    <property type="term" value="F:electron transfer activity"/>
    <property type="evidence" value="ECO:0007669"/>
    <property type="project" value="InterPro"/>
</dbReference>
<accession>A0A1W1E214</accession>
<name>A0A1W1E214_9ZZZZ</name>
<dbReference type="EMBL" id="FPIA01000003">
    <property type="protein sequence ID" value="SFV88010.1"/>
    <property type="molecule type" value="Genomic_DNA"/>
</dbReference>
<gene>
    <name evidence="1" type="ORF">MNB_SUP05-SYMBIONT-7-516</name>
</gene>
<dbReference type="SUPFAM" id="SSF46626">
    <property type="entry name" value="Cytochrome c"/>
    <property type="match status" value="1"/>
</dbReference>
<dbReference type="PANTHER" id="PTHR30600">
    <property type="entry name" value="CYTOCHROME C PEROXIDASE-RELATED"/>
    <property type="match status" value="1"/>
</dbReference>